<keyword evidence="3" id="KW-1185">Reference proteome</keyword>
<sequence>MSTFKYPCEGILQKEFDEPVPVVRCFVRGVEMFDNTPLGAVPGSMKVKLLETLSKTLGMRITSSTCWTTGQDILAQQGGYSVEQVELLDNDYGLGVICLGSCVYLSLLIGSKNKRR</sequence>
<comment type="caution">
    <text evidence="2">The sequence shown here is derived from an EMBL/GenBank/DDBJ whole genome shotgun (WGS) entry which is preliminary data.</text>
</comment>
<name>A0A7J7C601_TRIWF</name>
<keyword evidence="1" id="KW-1133">Transmembrane helix</keyword>
<reference evidence="2 3" key="1">
    <citation type="journal article" date="2020" name="Nat. Commun.">
        <title>Genome of Tripterygium wilfordii and identification of cytochrome P450 involved in triptolide biosynthesis.</title>
        <authorList>
            <person name="Tu L."/>
            <person name="Su P."/>
            <person name="Zhang Z."/>
            <person name="Gao L."/>
            <person name="Wang J."/>
            <person name="Hu T."/>
            <person name="Zhou J."/>
            <person name="Zhang Y."/>
            <person name="Zhao Y."/>
            <person name="Liu Y."/>
            <person name="Song Y."/>
            <person name="Tong Y."/>
            <person name="Lu Y."/>
            <person name="Yang J."/>
            <person name="Xu C."/>
            <person name="Jia M."/>
            <person name="Peters R.J."/>
            <person name="Huang L."/>
            <person name="Gao W."/>
        </authorList>
    </citation>
    <scope>NUCLEOTIDE SEQUENCE [LARGE SCALE GENOMIC DNA]</scope>
    <source>
        <strain evidence="3">cv. XIE 37</strain>
        <tissue evidence="2">Leaf</tissue>
    </source>
</reference>
<evidence type="ECO:0000313" key="3">
    <source>
        <dbReference type="Proteomes" id="UP000593562"/>
    </source>
</evidence>
<dbReference type="EMBL" id="JAAARO010000021">
    <property type="protein sequence ID" value="KAF5729551.1"/>
    <property type="molecule type" value="Genomic_DNA"/>
</dbReference>
<accession>A0A7J7C601</accession>
<evidence type="ECO:0000313" key="2">
    <source>
        <dbReference type="EMBL" id="KAF5729551.1"/>
    </source>
</evidence>
<dbReference type="Proteomes" id="UP000593562">
    <property type="component" value="Unassembled WGS sequence"/>
</dbReference>
<feature type="transmembrane region" description="Helical" evidence="1">
    <location>
        <begin position="92"/>
        <end position="110"/>
    </location>
</feature>
<proteinExistence type="predicted"/>
<evidence type="ECO:0000256" key="1">
    <source>
        <dbReference type="SAM" id="Phobius"/>
    </source>
</evidence>
<keyword evidence="1" id="KW-0472">Membrane</keyword>
<keyword evidence="1" id="KW-0812">Transmembrane</keyword>
<gene>
    <name evidence="2" type="ORF">HS088_TW21G01718</name>
</gene>
<dbReference type="AlphaFoldDB" id="A0A7J7C601"/>
<organism evidence="2 3">
    <name type="scientific">Tripterygium wilfordii</name>
    <name type="common">Thunder God vine</name>
    <dbReference type="NCBI Taxonomy" id="458696"/>
    <lineage>
        <taxon>Eukaryota</taxon>
        <taxon>Viridiplantae</taxon>
        <taxon>Streptophyta</taxon>
        <taxon>Embryophyta</taxon>
        <taxon>Tracheophyta</taxon>
        <taxon>Spermatophyta</taxon>
        <taxon>Magnoliopsida</taxon>
        <taxon>eudicotyledons</taxon>
        <taxon>Gunneridae</taxon>
        <taxon>Pentapetalae</taxon>
        <taxon>rosids</taxon>
        <taxon>fabids</taxon>
        <taxon>Celastrales</taxon>
        <taxon>Celastraceae</taxon>
        <taxon>Tripterygium</taxon>
    </lineage>
</organism>
<protein>
    <submittedName>
        <fullName evidence="2">ABC transporter G family member 6</fullName>
    </submittedName>
</protein>
<dbReference type="InParanoid" id="A0A7J7C601"/>